<dbReference type="AlphaFoldDB" id="A0AAX2RAG4"/>
<evidence type="ECO:0000313" key="3">
    <source>
        <dbReference type="Proteomes" id="UP000298234"/>
    </source>
</evidence>
<dbReference type="EMBL" id="SNSQ01000096">
    <property type="protein sequence ID" value="TEU32665.1"/>
    <property type="molecule type" value="Genomic_DNA"/>
</dbReference>
<dbReference type="Proteomes" id="UP000298234">
    <property type="component" value="Unassembled WGS sequence"/>
</dbReference>
<feature type="compositionally biased region" description="Basic and acidic residues" evidence="1">
    <location>
        <begin position="7"/>
        <end position="17"/>
    </location>
</feature>
<sequence>MTNRGADMNRSDHDRSSTNRGQALRVGDLIAQSAAYFAQNHEEPEVQPVGDPMIAIAQLEAAINRLRRRRFDVDGNGIVIDFHDRQREQLTTLYRHMIQNRIGGVSLSSLSSGERFALQVAERL</sequence>
<name>A0AAX2RAG4_BURCE</name>
<proteinExistence type="predicted"/>
<gene>
    <name evidence="2" type="ORF">E3D37_42510</name>
</gene>
<protein>
    <submittedName>
        <fullName evidence="2">DUF3717 domain-containing protein</fullName>
    </submittedName>
</protein>
<evidence type="ECO:0000313" key="2">
    <source>
        <dbReference type="EMBL" id="TEU32665.1"/>
    </source>
</evidence>
<accession>A0AAX2RAG4</accession>
<reference evidence="2 3" key="1">
    <citation type="submission" date="2019-03" db="EMBL/GenBank/DDBJ databases">
        <title>Burkholderia cepacia outbreak.</title>
        <authorList>
            <person name="Farzana R."/>
            <person name="Walsh T.R."/>
        </authorList>
    </citation>
    <scope>NUCLEOTIDE SEQUENCE [LARGE SCALE GENOMIC DNA]</scope>
    <source>
        <strain evidence="3">d13</strain>
    </source>
</reference>
<organism evidence="2 3">
    <name type="scientific">Burkholderia cepacia</name>
    <name type="common">Pseudomonas cepacia</name>
    <dbReference type="NCBI Taxonomy" id="292"/>
    <lineage>
        <taxon>Bacteria</taxon>
        <taxon>Pseudomonadati</taxon>
        <taxon>Pseudomonadota</taxon>
        <taxon>Betaproteobacteria</taxon>
        <taxon>Burkholderiales</taxon>
        <taxon>Burkholderiaceae</taxon>
        <taxon>Burkholderia</taxon>
        <taxon>Burkholderia cepacia complex</taxon>
    </lineage>
</organism>
<comment type="caution">
    <text evidence="2">The sequence shown here is derived from an EMBL/GenBank/DDBJ whole genome shotgun (WGS) entry which is preliminary data.</text>
</comment>
<feature type="region of interest" description="Disordered" evidence="1">
    <location>
        <begin position="1"/>
        <end position="23"/>
    </location>
</feature>
<evidence type="ECO:0000256" key="1">
    <source>
        <dbReference type="SAM" id="MobiDB-lite"/>
    </source>
</evidence>